<evidence type="ECO:0000256" key="9">
    <source>
        <dbReference type="ARBA" id="ARBA00023034"/>
    </source>
</evidence>
<comment type="similarity">
    <text evidence="3">Belongs to the glycosyltransferase 29 family.</text>
</comment>
<keyword evidence="11" id="KW-1015">Disulfide bond</keyword>
<keyword evidence="10 17" id="KW-0472">Membrane</keyword>
<comment type="catalytic activity">
    <reaction evidence="13">
        <text>a beta-D-galactosyl-(1-&gt;3)-N-acetyl-alpha-D-galactosaminyl derivative + CMP-N-acetyl-beta-neuraminate = a beta-D-galactosyl-(1-&gt;3)-[N-acetyl-alpha-neuraminyl-(2-&gt;6)]-N-acetyl-alpha-D-galactosaminyl derivative + CMP + H(+)</text>
        <dbReference type="Rhea" id="RHEA:11136"/>
        <dbReference type="ChEBI" id="CHEBI:15378"/>
        <dbReference type="ChEBI" id="CHEBI:57812"/>
        <dbReference type="ChEBI" id="CHEBI:60377"/>
        <dbReference type="ChEBI" id="CHEBI:133470"/>
        <dbReference type="ChEBI" id="CHEBI:140764"/>
        <dbReference type="EC" id="2.4.3.3"/>
    </reaction>
    <physiologicalReaction direction="left-to-right" evidence="13">
        <dbReference type="Rhea" id="RHEA:11137"/>
    </physiologicalReaction>
</comment>
<dbReference type="GO" id="GO:0001665">
    <property type="term" value="F:alpha-N-acetylgalactosaminide alpha-2,6-sialyltransferase activity"/>
    <property type="evidence" value="ECO:0007669"/>
    <property type="project" value="UniProtKB-EC"/>
</dbReference>
<evidence type="ECO:0000313" key="19">
    <source>
        <dbReference type="RefSeq" id="XP_019644590.1"/>
    </source>
</evidence>
<feature type="transmembrane region" description="Helical" evidence="17">
    <location>
        <begin position="12"/>
        <end position="30"/>
    </location>
</feature>
<dbReference type="KEGG" id="bbel:109485424"/>
<evidence type="ECO:0000256" key="7">
    <source>
        <dbReference type="ARBA" id="ARBA00022968"/>
    </source>
</evidence>
<sequence>MLWIKKRYKEAYLYLGVLLILFLVTCFLIHPDTMQILSKSRSSRLDYGANSQRAPHNQWRPVRMLRDIRSTTARPLTDTDKLHRIADLLGYDLTGNKKRDDLESRKMINDILNLIDDHQRQGKDARDTVDMIYSVVRSAQEEKNGDALGEVMNDMNVLENLLPKRLEKVKIGTYPFTRDARRLPSECPTGFHNRAEQADWFRERYVDDVKMLMDLSDVEPRNFLDLQFYSLPFGYKRENKTLVDSIFHNMDHIGVYRGVRKQCLRCAVVGCGGILKGSRRGGEINAHDLVFRVNHARIDQQYAEDVGNKTDFYVFFPESEDVRRVAHQDPIYLYVPFKTYDLQYIEGKIVRDVIPKMCSNKTGKCWKLRNPPNVTSHNLRIVHPDFMRYVFVNFLNGTAYRPTTGALTVFLAVHMCDEVDLYGFGFDRRFSLHYYDDKFKNFTEWRTGAHDIDNERYLWQRLDEQRIITWFKR</sequence>
<organism evidence="18 19">
    <name type="scientific">Branchiostoma belcheri</name>
    <name type="common">Amphioxus</name>
    <dbReference type="NCBI Taxonomy" id="7741"/>
    <lineage>
        <taxon>Eukaryota</taxon>
        <taxon>Metazoa</taxon>
        <taxon>Chordata</taxon>
        <taxon>Cephalochordata</taxon>
        <taxon>Leptocardii</taxon>
        <taxon>Amphioxiformes</taxon>
        <taxon>Branchiostomatidae</taxon>
        <taxon>Branchiostoma</taxon>
    </lineage>
</organism>
<evidence type="ECO:0000256" key="1">
    <source>
        <dbReference type="ARBA" id="ARBA00004323"/>
    </source>
</evidence>
<evidence type="ECO:0000256" key="11">
    <source>
        <dbReference type="ARBA" id="ARBA00023157"/>
    </source>
</evidence>
<gene>
    <name evidence="19" type="primary">LOC109485424</name>
</gene>
<dbReference type="Proteomes" id="UP000515135">
    <property type="component" value="Unplaced"/>
</dbReference>
<keyword evidence="5" id="KW-0808">Transferase</keyword>
<dbReference type="OrthoDB" id="10264956at2759"/>
<proteinExistence type="inferred from homology"/>
<keyword evidence="4" id="KW-0328">Glycosyltransferase</keyword>
<evidence type="ECO:0000256" key="15">
    <source>
        <dbReference type="ARBA" id="ARBA00050664"/>
    </source>
</evidence>
<keyword evidence="7" id="KW-0735">Signal-anchor</keyword>
<accession>A0A6P4ZTU5</accession>
<evidence type="ECO:0000256" key="6">
    <source>
        <dbReference type="ARBA" id="ARBA00022692"/>
    </source>
</evidence>
<dbReference type="InterPro" id="IPR001675">
    <property type="entry name" value="Glyco_trans_29"/>
</dbReference>
<comment type="subcellular location">
    <subcellularLocation>
        <location evidence="1">Golgi apparatus membrane</location>
        <topology evidence="1">Single-pass type II membrane protein</topology>
    </subcellularLocation>
</comment>
<evidence type="ECO:0000256" key="3">
    <source>
        <dbReference type="ARBA" id="ARBA00006003"/>
    </source>
</evidence>
<keyword evidence="9" id="KW-0333">Golgi apparatus</keyword>
<evidence type="ECO:0000256" key="14">
    <source>
        <dbReference type="ARBA" id="ARBA00039109"/>
    </source>
</evidence>
<keyword evidence="18" id="KW-1185">Reference proteome</keyword>
<dbReference type="Pfam" id="PF00777">
    <property type="entry name" value="Glyco_transf_29"/>
    <property type="match status" value="1"/>
</dbReference>
<evidence type="ECO:0000256" key="16">
    <source>
        <dbReference type="ARBA" id="ARBA00052285"/>
    </source>
</evidence>
<comment type="catalytic activity">
    <reaction evidence="15">
        <text>a 3-O-[N-acetyl-alpha-neuraminyl-(2-&gt;3)-beta-D-galactosyl-(1-&gt;3)-N-acetyl-alpha-D-galactosaminyl]-L-threonyl-[protein] + CMP-N-acetyl-beta-neuraminate = a 3-O-{alpha-Neu5Ac-(2-&gt;3)-beta-D-Gal-(1-&gt;3)-[alpha-Neu5Ac-(2-&gt;6)]-alpha-D-GalNAc}-L-threonyl-[protein] + CMP + H(+)</text>
        <dbReference type="Rhea" id="RHEA:81659"/>
        <dbReference type="Rhea" id="RHEA-COMP:14417"/>
        <dbReference type="Rhea" id="RHEA-COMP:16763"/>
        <dbReference type="ChEBI" id="CHEBI:15378"/>
        <dbReference type="ChEBI" id="CHEBI:57812"/>
        <dbReference type="ChEBI" id="CHEBI:60377"/>
        <dbReference type="ChEBI" id="CHEBI:139598"/>
        <dbReference type="ChEBI" id="CHEBI:156398"/>
    </reaction>
    <physiologicalReaction direction="left-to-right" evidence="15">
        <dbReference type="Rhea" id="RHEA:81660"/>
    </physiologicalReaction>
</comment>
<evidence type="ECO:0000313" key="18">
    <source>
        <dbReference type="Proteomes" id="UP000515135"/>
    </source>
</evidence>
<dbReference type="EC" id="2.4.3.3" evidence="14"/>
<comment type="catalytic activity">
    <reaction evidence="16">
        <text>a 3-O-[N-acetyl-alpha-D-galactosaminyl]-L-threonyl-[protein] + CMP-N-acetyl-beta-neuraminate = a 3-O-[N-acetyl-alpha-neuraminosyl-(2-&gt;6)-N-acetyl-alpha-D-galactosaminyl]-L-threonyl-[protein] + CMP + H(+)</text>
        <dbReference type="Rhea" id="RHEA:81643"/>
        <dbReference type="Rhea" id="RHEA-COMP:11689"/>
        <dbReference type="Rhea" id="RHEA-COMP:19720"/>
        <dbReference type="ChEBI" id="CHEBI:15378"/>
        <dbReference type="ChEBI" id="CHEBI:57812"/>
        <dbReference type="ChEBI" id="CHEBI:60377"/>
        <dbReference type="ChEBI" id="CHEBI:87075"/>
        <dbReference type="ChEBI" id="CHEBI:231970"/>
    </reaction>
    <physiologicalReaction direction="left-to-right" evidence="16">
        <dbReference type="Rhea" id="RHEA:81644"/>
    </physiologicalReaction>
</comment>
<dbReference type="FunFam" id="3.90.1480.20:FF:000015">
    <property type="entry name" value="Lactosylceramide alpha-2,3-sialyltransferase"/>
    <property type="match status" value="1"/>
</dbReference>
<dbReference type="Gene3D" id="3.90.1480.20">
    <property type="entry name" value="Glycosyl transferase family 29"/>
    <property type="match status" value="1"/>
</dbReference>
<name>A0A6P4ZTU5_BRABE</name>
<dbReference type="RefSeq" id="XP_019644590.1">
    <property type="nucleotide sequence ID" value="XM_019789031.1"/>
</dbReference>
<dbReference type="InterPro" id="IPR038578">
    <property type="entry name" value="GT29-like_sf"/>
</dbReference>
<keyword evidence="8 17" id="KW-1133">Transmembrane helix</keyword>
<evidence type="ECO:0000256" key="13">
    <source>
        <dbReference type="ARBA" id="ARBA00036348"/>
    </source>
</evidence>
<protein>
    <recommendedName>
        <fullName evidence="14">alpha-N-acetylgalactosaminide alpha-2,6-sialyltransferase</fullName>
        <ecNumber evidence="14">2.4.3.3</ecNumber>
    </recommendedName>
</protein>
<evidence type="ECO:0000256" key="2">
    <source>
        <dbReference type="ARBA" id="ARBA00004922"/>
    </source>
</evidence>
<evidence type="ECO:0000256" key="17">
    <source>
        <dbReference type="SAM" id="Phobius"/>
    </source>
</evidence>
<keyword evidence="6 17" id="KW-0812">Transmembrane</keyword>
<evidence type="ECO:0000256" key="10">
    <source>
        <dbReference type="ARBA" id="ARBA00023136"/>
    </source>
</evidence>
<dbReference type="PANTHER" id="PTHR45941:SF8">
    <property type="entry name" value="ALPHA-N-ACETYLGALACTOSAMINIDE ALPHA-2,6-SIALYLTRANSFERASE 1-LIKE"/>
    <property type="match status" value="1"/>
</dbReference>
<dbReference type="GeneID" id="109485424"/>
<keyword evidence="12" id="KW-0325">Glycoprotein</keyword>
<reference evidence="19" key="1">
    <citation type="submission" date="2025-08" db="UniProtKB">
        <authorList>
            <consortium name="RefSeq"/>
        </authorList>
    </citation>
    <scope>IDENTIFICATION</scope>
    <source>
        <tissue evidence="19">Gonad</tissue>
    </source>
</reference>
<evidence type="ECO:0000256" key="4">
    <source>
        <dbReference type="ARBA" id="ARBA00022676"/>
    </source>
</evidence>
<evidence type="ECO:0000256" key="12">
    <source>
        <dbReference type="ARBA" id="ARBA00023180"/>
    </source>
</evidence>
<dbReference type="PANTHER" id="PTHR45941">
    <property type="entry name" value="ALPHA-N-ACETYLGALACTOSAMINIDE ALPHA-2,6-SIALYLTRANSFERASE 2-LIKE-RELATED"/>
    <property type="match status" value="1"/>
</dbReference>
<evidence type="ECO:0000256" key="8">
    <source>
        <dbReference type="ARBA" id="ARBA00022989"/>
    </source>
</evidence>
<comment type="pathway">
    <text evidence="2">Protein modification; protein glycosylation.</text>
</comment>
<evidence type="ECO:0000256" key="5">
    <source>
        <dbReference type="ARBA" id="ARBA00022679"/>
    </source>
</evidence>
<dbReference type="AlphaFoldDB" id="A0A6P4ZTU5"/>
<dbReference type="GO" id="GO:0000139">
    <property type="term" value="C:Golgi membrane"/>
    <property type="evidence" value="ECO:0007669"/>
    <property type="project" value="UniProtKB-SubCell"/>
</dbReference>